<comment type="caution">
    <text evidence="10">The sequence shown here is derived from an EMBL/GenBank/DDBJ whole genome shotgun (WGS) entry which is preliminary data.</text>
</comment>
<dbReference type="AlphaFoldDB" id="A0A563D900"/>
<organism evidence="10 11">
    <name type="scientific">Apibacter muscae</name>
    <dbReference type="NCBI Taxonomy" id="2509004"/>
    <lineage>
        <taxon>Bacteria</taxon>
        <taxon>Pseudomonadati</taxon>
        <taxon>Bacteroidota</taxon>
        <taxon>Flavobacteriia</taxon>
        <taxon>Flavobacteriales</taxon>
        <taxon>Weeksellaceae</taxon>
        <taxon>Apibacter</taxon>
    </lineage>
</organism>
<evidence type="ECO:0000256" key="2">
    <source>
        <dbReference type="ARBA" id="ARBA00022475"/>
    </source>
</evidence>
<evidence type="ECO:0000313" key="11">
    <source>
        <dbReference type="Proteomes" id="UP000319499"/>
    </source>
</evidence>
<dbReference type="RefSeq" id="WP_146262969.1">
    <property type="nucleotide sequence ID" value="NZ_SELG01000041.1"/>
</dbReference>
<dbReference type="PANTHER" id="PTHR30572:SF4">
    <property type="entry name" value="ABC TRANSPORTER PERMEASE YTRF"/>
    <property type="match status" value="1"/>
</dbReference>
<name>A0A563D900_9FLAO</name>
<dbReference type="InterPro" id="IPR050250">
    <property type="entry name" value="Macrolide_Exporter_MacB"/>
</dbReference>
<evidence type="ECO:0000256" key="5">
    <source>
        <dbReference type="ARBA" id="ARBA00023136"/>
    </source>
</evidence>
<evidence type="ECO:0000256" key="4">
    <source>
        <dbReference type="ARBA" id="ARBA00022989"/>
    </source>
</evidence>
<evidence type="ECO:0000256" key="6">
    <source>
        <dbReference type="ARBA" id="ARBA00038076"/>
    </source>
</evidence>
<dbReference type="Pfam" id="PF02687">
    <property type="entry name" value="FtsX"/>
    <property type="match status" value="1"/>
</dbReference>
<evidence type="ECO:0000259" key="8">
    <source>
        <dbReference type="Pfam" id="PF02687"/>
    </source>
</evidence>
<dbReference type="PANTHER" id="PTHR30572">
    <property type="entry name" value="MEMBRANE COMPONENT OF TRANSPORTER-RELATED"/>
    <property type="match status" value="1"/>
</dbReference>
<feature type="domain" description="MacB-like periplasmic core" evidence="9">
    <location>
        <begin position="21"/>
        <end position="236"/>
    </location>
</feature>
<feature type="transmembrane region" description="Helical" evidence="7">
    <location>
        <begin position="326"/>
        <end position="354"/>
    </location>
</feature>
<protein>
    <submittedName>
        <fullName evidence="10">FtsX-like permease family protein</fullName>
    </submittedName>
</protein>
<evidence type="ECO:0000256" key="1">
    <source>
        <dbReference type="ARBA" id="ARBA00004651"/>
    </source>
</evidence>
<gene>
    <name evidence="10" type="ORF">ETU09_08280</name>
</gene>
<accession>A0A563D900</accession>
<dbReference type="Proteomes" id="UP000319499">
    <property type="component" value="Unassembled WGS sequence"/>
</dbReference>
<dbReference type="GO" id="GO:0005886">
    <property type="term" value="C:plasma membrane"/>
    <property type="evidence" value="ECO:0007669"/>
    <property type="project" value="UniProtKB-SubCell"/>
</dbReference>
<dbReference type="InterPro" id="IPR003838">
    <property type="entry name" value="ABC3_permease_C"/>
</dbReference>
<dbReference type="EMBL" id="SELH01000025">
    <property type="protein sequence ID" value="TWP26549.1"/>
    <property type="molecule type" value="Genomic_DNA"/>
</dbReference>
<comment type="subcellular location">
    <subcellularLocation>
        <location evidence="1">Cell membrane</location>
        <topology evidence="1">Multi-pass membrane protein</topology>
    </subcellularLocation>
</comment>
<evidence type="ECO:0000313" key="10">
    <source>
        <dbReference type="EMBL" id="TWP26549.1"/>
    </source>
</evidence>
<sequence length="408" mass="46015">MFNLDRWHEIFYSIKQNKLRTFLSGLTISLGLFIFILLSGIGNGLKNGFSLQFILDSPNLISYIPGITSRAYAGLQEYRTIILKNEDLDLINKNYSNQLKYKTSTSSSSENVFYKNESGNYSIIATYPEKKYIEKIIITSGRYLNNYDLQNESKFAVIGRLVQKDLFKNENPLGKYINIGNTNYKVIGVFNNKDGDNYERIIYIPIRTHQNQKSNTDIINQIDVVYNDNISPTKAIELGENIKTTLKTKLKISKEDNNGLIVRNKAENMEKPLAFFNVISFLVLFIGFGTIMAGIIGISNIMVFIVKERTKEIGVRKALGAHPWNIIGLILQESIFITLISGIFGALVGILVLNLIKDRYVEILIINPSVSWKLILYATLALVIFGAIAGFIPARNAAKIKPVEALKD</sequence>
<comment type="similarity">
    <text evidence="6">Belongs to the ABC-4 integral membrane protein family.</text>
</comment>
<feature type="transmembrane region" description="Helical" evidence="7">
    <location>
        <begin position="21"/>
        <end position="42"/>
    </location>
</feature>
<keyword evidence="4 7" id="KW-1133">Transmembrane helix</keyword>
<proteinExistence type="inferred from homology"/>
<reference evidence="10 11" key="1">
    <citation type="submission" date="2019-02" db="EMBL/GenBank/DDBJ databases">
        <title>Apibacter muscae sp. nov.: a novel member of the house fly microbiota.</title>
        <authorList>
            <person name="Park R."/>
        </authorList>
    </citation>
    <scope>NUCLEOTIDE SEQUENCE [LARGE SCALE GENOMIC DNA]</scope>
    <source>
        <strain evidence="10 11">AL1</strain>
    </source>
</reference>
<evidence type="ECO:0000256" key="7">
    <source>
        <dbReference type="SAM" id="Phobius"/>
    </source>
</evidence>
<evidence type="ECO:0000256" key="3">
    <source>
        <dbReference type="ARBA" id="ARBA00022692"/>
    </source>
</evidence>
<keyword evidence="11" id="KW-1185">Reference proteome</keyword>
<dbReference type="Pfam" id="PF12704">
    <property type="entry name" value="MacB_PCD"/>
    <property type="match status" value="1"/>
</dbReference>
<dbReference type="OrthoDB" id="9770036at2"/>
<feature type="transmembrane region" description="Helical" evidence="7">
    <location>
        <begin position="273"/>
        <end position="306"/>
    </location>
</feature>
<dbReference type="InterPro" id="IPR025857">
    <property type="entry name" value="MacB_PCD"/>
</dbReference>
<dbReference type="GO" id="GO:0022857">
    <property type="term" value="F:transmembrane transporter activity"/>
    <property type="evidence" value="ECO:0007669"/>
    <property type="project" value="TreeGrafter"/>
</dbReference>
<feature type="domain" description="ABC3 transporter permease C-terminal" evidence="8">
    <location>
        <begin position="285"/>
        <end position="402"/>
    </location>
</feature>
<keyword evidence="3 7" id="KW-0812">Transmembrane</keyword>
<keyword evidence="5 7" id="KW-0472">Membrane</keyword>
<evidence type="ECO:0000259" key="9">
    <source>
        <dbReference type="Pfam" id="PF12704"/>
    </source>
</evidence>
<feature type="transmembrane region" description="Helical" evidence="7">
    <location>
        <begin position="374"/>
        <end position="392"/>
    </location>
</feature>
<keyword evidence="2" id="KW-1003">Cell membrane</keyword>